<feature type="region of interest" description="Disordered" evidence="2">
    <location>
        <begin position="642"/>
        <end position="688"/>
    </location>
</feature>
<name>A0A2B4SAI9_STYPI</name>
<feature type="compositionally biased region" description="Polar residues" evidence="2">
    <location>
        <begin position="104"/>
        <end position="117"/>
    </location>
</feature>
<comment type="caution">
    <text evidence="5">The sequence shown here is derived from an EMBL/GenBank/DDBJ whole genome shotgun (WGS) entry which is preliminary data.</text>
</comment>
<dbReference type="CDD" id="cd00057">
    <property type="entry name" value="FA58C"/>
    <property type="match status" value="1"/>
</dbReference>
<dbReference type="EMBL" id="LSMT01000133">
    <property type="protein sequence ID" value="PFX26119.1"/>
    <property type="molecule type" value="Genomic_DNA"/>
</dbReference>
<feature type="compositionally biased region" description="Polar residues" evidence="2">
    <location>
        <begin position="441"/>
        <end position="450"/>
    </location>
</feature>
<protein>
    <submittedName>
        <fullName evidence="5">Coagulation factor VIII</fullName>
    </submittedName>
</protein>
<feature type="region of interest" description="Disordered" evidence="2">
    <location>
        <begin position="298"/>
        <end position="318"/>
    </location>
</feature>
<dbReference type="PROSITE" id="PS50003">
    <property type="entry name" value="PH_DOMAIN"/>
    <property type="match status" value="1"/>
</dbReference>
<evidence type="ECO:0000259" key="3">
    <source>
        <dbReference type="PROSITE" id="PS50003"/>
    </source>
</evidence>
<evidence type="ECO:0000256" key="1">
    <source>
        <dbReference type="SAM" id="Coils"/>
    </source>
</evidence>
<feature type="compositionally biased region" description="Low complexity" evidence="2">
    <location>
        <begin position="164"/>
        <end position="176"/>
    </location>
</feature>
<feature type="compositionally biased region" description="Basic and acidic residues" evidence="2">
    <location>
        <begin position="936"/>
        <end position="955"/>
    </location>
</feature>
<dbReference type="Pfam" id="PF00754">
    <property type="entry name" value="F5_F8_type_C"/>
    <property type="match status" value="1"/>
</dbReference>
<dbReference type="Gene3D" id="2.60.120.260">
    <property type="entry name" value="Galactose-binding domain-like"/>
    <property type="match status" value="1"/>
</dbReference>
<dbReference type="SUPFAM" id="SSF49785">
    <property type="entry name" value="Galactose-binding domain-like"/>
    <property type="match status" value="1"/>
</dbReference>
<feature type="domain" description="F5/8 type C" evidence="4">
    <location>
        <begin position="735"/>
        <end position="886"/>
    </location>
</feature>
<dbReference type="SUPFAM" id="SSF50729">
    <property type="entry name" value="PH domain-like"/>
    <property type="match status" value="2"/>
</dbReference>
<dbReference type="OrthoDB" id="5970758at2759"/>
<feature type="coiled-coil region" evidence="1">
    <location>
        <begin position="1156"/>
        <end position="1238"/>
    </location>
</feature>
<feature type="region of interest" description="Disordered" evidence="2">
    <location>
        <begin position="149"/>
        <end position="186"/>
    </location>
</feature>
<keyword evidence="6" id="KW-1185">Reference proteome</keyword>
<evidence type="ECO:0000313" key="6">
    <source>
        <dbReference type="Proteomes" id="UP000225706"/>
    </source>
</evidence>
<feature type="domain" description="PH" evidence="3">
    <location>
        <begin position="479"/>
        <end position="570"/>
    </location>
</feature>
<evidence type="ECO:0000313" key="5">
    <source>
        <dbReference type="EMBL" id="PFX26119.1"/>
    </source>
</evidence>
<feature type="region of interest" description="Disordered" evidence="2">
    <location>
        <begin position="1074"/>
        <end position="1109"/>
    </location>
</feature>
<dbReference type="InterPro" id="IPR000421">
    <property type="entry name" value="FA58C"/>
</dbReference>
<feature type="region of interest" description="Disordered" evidence="2">
    <location>
        <begin position="602"/>
        <end position="622"/>
    </location>
</feature>
<feature type="compositionally biased region" description="Polar residues" evidence="2">
    <location>
        <begin position="78"/>
        <end position="89"/>
    </location>
</feature>
<feature type="compositionally biased region" description="Low complexity" evidence="2">
    <location>
        <begin position="647"/>
        <end position="658"/>
    </location>
</feature>
<dbReference type="Proteomes" id="UP000225706">
    <property type="component" value="Unassembled WGS sequence"/>
</dbReference>
<feature type="region of interest" description="Disordered" evidence="2">
    <location>
        <begin position="425"/>
        <end position="450"/>
    </location>
</feature>
<sequence length="1309" mass="146694">MAELPADVILEFQAGLSKLNIFLQNTLSSEFLSSEADVHKKECVTLVEGLINSLNNMKNSNIKDENLLNGRLSISSQSLDETNDSNGITDQGIPRSGSLPDMSSYVQPEDSGNWQASKSKKGSYYADFDHEEINLNDLRQLVIYHPVEEDDTSDNNENDVHCHNTLNTSNELNTSNRSPVNKRKSRKRDSAALFDISLEDLTEPDFAGLLREKHSEKLWWCVLIDQHLCIFPSQDPEEVAYDVIIMPCCQISLDDRLMRTPVFRLTQSDMAPWVFVAFDNDELKEWMKVLTIAASAGKSSSVTPSNTDEKKASVPPQAPLMQSILEEEEEELDEFAEESLCSSFQSDVNHLSSQSFKKSFELNKSDNNPPVSYVNGEAVENGYEKKGFPALPKRPDEVDGEQFGEDIYEAVANQKAVQENFQDDGFATDEFDSGSSDGGDVSTSPQTQPVQKTKKTKQFFKWLKKKAKKDKLFSSPEDGVALAGYAYKSNDSSKRWFLIREQKLHCFKTIKDEDPEITFDLNGSEIKVGEEEKAKLSIQVLRDGAIHFTLVAKNLKDWERWKKAFLLESGFIQLAVSPTDTNSGFYDQEEDEEEGDYVTPVVSPGLEKTPIPTSKTFPLNNNNETYDEDLYMEVVPSRVTTVEKLKSPSPSSSLLELGPLPPLPPDLLPRNTPDGAEGDTNEENCPNISESEDIYEEVSSSVANADKVIKWQGLNSKKLEVCPAGVQGKPSDKAAKGPVPAGVLDGGIEDSAMTASSFLDSSSKPSAGRLNSSVGAWCTKGNDKQQYLQIDLGEVDRVCGVATQGRPGFLDQGGWFVKTYTLAYSKNGENWANYKEFGIAKVFQGNSDPDTVVTNMLKMAVNARYVRVKPQSWHNHIAMRVEVYKGEASSKLTAGIHKLADTLTKTTRKKAGDRQRTTSSPVEIEEEDDYSAAEPTLERKGSFDEKVKYIDRPSSEENLLDGDEERDKGKQVTGLDNEAVTNDEGLAADDYLQLVREPTEEEKQVELKVQQSIEARRNGEQIGRCEVSQGIKAKKSLYEQIETTQDQRKDSLSKGSKENVVVTKKEKYIVEKREVEEEKIEGKANNEKKRNSSDSSQRDPDIEREELEKTEKAFQKYAKQLKEDGGPVVKEKRASIVALNRLNFEDPRSASKAKENGSYLEKMESLLKEKEELLKKMENLKKRLSVAKDRKIFFSLSTSRSKATTDADAEFHESQNEMAKTKKRLLEIENETKNLKVMELRYQKTPEKTNPDKLFLRRSSRECKLGSVEVQSSRVAISSPSSGKEKEEELAQAGSVLSQFKAFEQMKKK</sequence>
<feature type="region of interest" description="Disordered" evidence="2">
    <location>
        <begin position="78"/>
        <end position="118"/>
    </location>
</feature>
<reference evidence="6" key="1">
    <citation type="journal article" date="2017" name="bioRxiv">
        <title>Comparative analysis of the genomes of Stylophora pistillata and Acropora digitifera provides evidence for extensive differences between species of corals.</title>
        <authorList>
            <person name="Voolstra C.R."/>
            <person name="Li Y."/>
            <person name="Liew Y.J."/>
            <person name="Baumgarten S."/>
            <person name="Zoccola D."/>
            <person name="Flot J.-F."/>
            <person name="Tambutte S."/>
            <person name="Allemand D."/>
            <person name="Aranda M."/>
        </authorList>
    </citation>
    <scope>NUCLEOTIDE SEQUENCE [LARGE SCALE GENOMIC DNA]</scope>
</reference>
<dbReference type="InterPro" id="IPR001849">
    <property type="entry name" value="PH_domain"/>
</dbReference>
<feature type="region of interest" description="Disordered" evidence="2">
    <location>
        <begin position="906"/>
        <end position="981"/>
    </location>
</feature>
<evidence type="ECO:0000256" key="2">
    <source>
        <dbReference type="SAM" id="MobiDB-lite"/>
    </source>
</evidence>
<keyword evidence="1" id="KW-0175">Coiled coil</keyword>
<dbReference type="Gene3D" id="2.30.29.30">
    <property type="entry name" value="Pleckstrin-homology domain (PH domain)/Phosphotyrosine-binding domain (PTB)"/>
    <property type="match status" value="2"/>
</dbReference>
<dbReference type="InterPro" id="IPR008979">
    <property type="entry name" value="Galactose-bd-like_sf"/>
</dbReference>
<dbReference type="PROSITE" id="PS01285">
    <property type="entry name" value="FA58C_1"/>
    <property type="match status" value="1"/>
</dbReference>
<feature type="compositionally biased region" description="Polar residues" evidence="2">
    <location>
        <begin position="611"/>
        <end position="622"/>
    </location>
</feature>
<dbReference type="PANTHER" id="PTHR24543">
    <property type="entry name" value="MULTICOPPER OXIDASE-RELATED"/>
    <property type="match status" value="1"/>
</dbReference>
<organism evidence="5 6">
    <name type="scientific">Stylophora pistillata</name>
    <name type="common">Smooth cauliflower coral</name>
    <dbReference type="NCBI Taxonomy" id="50429"/>
    <lineage>
        <taxon>Eukaryota</taxon>
        <taxon>Metazoa</taxon>
        <taxon>Cnidaria</taxon>
        <taxon>Anthozoa</taxon>
        <taxon>Hexacorallia</taxon>
        <taxon>Scleractinia</taxon>
        <taxon>Astrocoeniina</taxon>
        <taxon>Pocilloporidae</taxon>
        <taxon>Stylophora</taxon>
    </lineage>
</organism>
<dbReference type="PANTHER" id="PTHR24543:SF325">
    <property type="entry name" value="F5_8 TYPE C DOMAIN-CONTAINING PROTEIN"/>
    <property type="match status" value="1"/>
</dbReference>
<dbReference type="PROSITE" id="PS50022">
    <property type="entry name" value="FA58C_3"/>
    <property type="match status" value="1"/>
</dbReference>
<dbReference type="InterPro" id="IPR011993">
    <property type="entry name" value="PH-like_dom_sf"/>
</dbReference>
<dbReference type="SMART" id="SM00231">
    <property type="entry name" value="FA58C"/>
    <property type="match status" value="1"/>
</dbReference>
<proteinExistence type="predicted"/>
<gene>
    <name evidence="5" type="primary">F8</name>
    <name evidence="5" type="ORF">AWC38_SpisGene9215</name>
</gene>
<accession>A0A2B4SAI9</accession>
<dbReference type="SMART" id="SM00233">
    <property type="entry name" value="PH"/>
    <property type="match status" value="2"/>
</dbReference>
<dbReference type="FunFam" id="2.60.120.260:FF:000016">
    <property type="entry name" value="Contactin-associated protein-like 4 isoform 1"/>
    <property type="match status" value="1"/>
</dbReference>
<evidence type="ECO:0000259" key="4">
    <source>
        <dbReference type="PROSITE" id="PS50022"/>
    </source>
</evidence>